<feature type="transmembrane region" description="Helical" evidence="7">
    <location>
        <begin position="322"/>
        <end position="342"/>
    </location>
</feature>
<evidence type="ECO:0000256" key="2">
    <source>
        <dbReference type="ARBA" id="ARBA00022448"/>
    </source>
</evidence>
<evidence type="ECO:0000256" key="4">
    <source>
        <dbReference type="ARBA" id="ARBA00022692"/>
    </source>
</evidence>
<keyword evidence="10" id="KW-1185">Reference proteome</keyword>
<dbReference type="GO" id="GO:0005886">
    <property type="term" value="C:plasma membrane"/>
    <property type="evidence" value="ECO:0007669"/>
    <property type="project" value="UniProtKB-SubCell"/>
</dbReference>
<dbReference type="Proteomes" id="UP000075737">
    <property type="component" value="Unassembled WGS sequence"/>
</dbReference>
<dbReference type="CDD" id="cd06174">
    <property type="entry name" value="MFS"/>
    <property type="match status" value="1"/>
</dbReference>
<keyword evidence="2" id="KW-0813">Transport</keyword>
<dbReference type="PROSITE" id="PS50850">
    <property type="entry name" value="MFS"/>
    <property type="match status" value="1"/>
</dbReference>
<name>A0A162N4S7_9FIRM</name>
<evidence type="ECO:0000256" key="3">
    <source>
        <dbReference type="ARBA" id="ARBA00022475"/>
    </source>
</evidence>
<feature type="transmembrane region" description="Helical" evidence="7">
    <location>
        <begin position="296"/>
        <end position="316"/>
    </location>
</feature>
<feature type="transmembrane region" description="Helical" evidence="7">
    <location>
        <begin position="149"/>
        <end position="172"/>
    </location>
</feature>
<feature type="transmembrane region" description="Helical" evidence="7">
    <location>
        <begin position="266"/>
        <end position="289"/>
    </location>
</feature>
<dbReference type="InterPro" id="IPR011701">
    <property type="entry name" value="MFS"/>
</dbReference>
<feature type="transmembrane region" description="Helical" evidence="7">
    <location>
        <begin position="88"/>
        <end position="105"/>
    </location>
</feature>
<protein>
    <recommendedName>
        <fullName evidence="8">Major facilitator superfamily (MFS) profile domain-containing protein</fullName>
    </recommendedName>
</protein>
<dbReference type="InterPro" id="IPR050189">
    <property type="entry name" value="MFS_Efflux_Transporters"/>
</dbReference>
<dbReference type="OrthoDB" id="9773404at2"/>
<evidence type="ECO:0000256" key="1">
    <source>
        <dbReference type="ARBA" id="ARBA00004651"/>
    </source>
</evidence>
<evidence type="ECO:0000256" key="5">
    <source>
        <dbReference type="ARBA" id="ARBA00022989"/>
    </source>
</evidence>
<feature type="transmembrane region" description="Helical" evidence="7">
    <location>
        <begin position="59"/>
        <end position="81"/>
    </location>
</feature>
<feature type="domain" description="Major facilitator superfamily (MFS) profile" evidence="8">
    <location>
        <begin position="21"/>
        <end position="418"/>
    </location>
</feature>
<feature type="transmembrane region" description="Helical" evidence="7">
    <location>
        <begin position="178"/>
        <end position="197"/>
    </location>
</feature>
<feature type="transmembrane region" description="Helical" evidence="7">
    <location>
        <begin position="21"/>
        <end position="47"/>
    </location>
</feature>
<comment type="subcellular location">
    <subcellularLocation>
        <location evidence="1">Cell membrane</location>
        <topology evidence="1">Multi-pass membrane protein</topology>
    </subcellularLocation>
</comment>
<organism evidence="9 10">
    <name type="scientific">Thermovenabulum gondwanense</name>
    <dbReference type="NCBI Taxonomy" id="520767"/>
    <lineage>
        <taxon>Bacteria</taxon>
        <taxon>Bacillati</taxon>
        <taxon>Bacillota</taxon>
        <taxon>Clostridia</taxon>
        <taxon>Thermosediminibacterales</taxon>
        <taxon>Thermosediminibacteraceae</taxon>
        <taxon>Thermovenabulum</taxon>
    </lineage>
</organism>
<dbReference type="EMBL" id="LOHZ01000011">
    <property type="protein sequence ID" value="KYO69862.1"/>
    <property type="molecule type" value="Genomic_DNA"/>
</dbReference>
<evidence type="ECO:0000256" key="6">
    <source>
        <dbReference type="ARBA" id="ARBA00023136"/>
    </source>
</evidence>
<dbReference type="AlphaFoldDB" id="A0A162N4S7"/>
<gene>
    <name evidence="9" type="ORF">ATZ99_00100</name>
</gene>
<dbReference type="SUPFAM" id="SSF103473">
    <property type="entry name" value="MFS general substrate transporter"/>
    <property type="match status" value="1"/>
</dbReference>
<evidence type="ECO:0000313" key="10">
    <source>
        <dbReference type="Proteomes" id="UP000075737"/>
    </source>
</evidence>
<reference evidence="9 10" key="1">
    <citation type="submission" date="2015-12" db="EMBL/GenBank/DDBJ databases">
        <title>Draft genome of Thermovenabulum gondwanense isolated from a red thermophilic microbial mat colonisisng an outflow channel of a bore well.</title>
        <authorList>
            <person name="Patel B.K."/>
        </authorList>
    </citation>
    <scope>NUCLEOTIDE SEQUENCE [LARGE SCALE GENOMIC DNA]</scope>
    <source>
        <strain evidence="9 10">R270</strain>
    </source>
</reference>
<dbReference type="GO" id="GO:0022857">
    <property type="term" value="F:transmembrane transporter activity"/>
    <property type="evidence" value="ECO:0007669"/>
    <property type="project" value="InterPro"/>
</dbReference>
<feature type="transmembrane region" description="Helical" evidence="7">
    <location>
        <begin position="117"/>
        <end position="137"/>
    </location>
</feature>
<evidence type="ECO:0000259" key="8">
    <source>
        <dbReference type="PROSITE" id="PS50850"/>
    </source>
</evidence>
<dbReference type="PANTHER" id="PTHR43124">
    <property type="entry name" value="PURINE EFFLUX PUMP PBUE"/>
    <property type="match status" value="1"/>
</dbReference>
<keyword evidence="5 7" id="KW-1133">Transmembrane helix</keyword>
<proteinExistence type="predicted"/>
<feature type="transmembrane region" description="Helical" evidence="7">
    <location>
        <begin position="230"/>
        <end position="254"/>
    </location>
</feature>
<dbReference type="InterPro" id="IPR020846">
    <property type="entry name" value="MFS_dom"/>
</dbReference>
<comment type="caution">
    <text evidence="9">The sequence shown here is derived from an EMBL/GenBank/DDBJ whole genome shotgun (WGS) entry which is preliminary data.</text>
</comment>
<dbReference type="Pfam" id="PF07690">
    <property type="entry name" value="MFS_1"/>
    <property type="match status" value="1"/>
</dbReference>
<keyword evidence="6 7" id="KW-0472">Membrane</keyword>
<dbReference type="InterPro" id="IPR036259">
    <property type="entry name" value="MFS_trans_sf"/>
</dbReference>
<feature type="transmembrane region" description="Helical" evidence="7">
    <location>
        <begin position="393"/>
        <end position="414"/>
    </location>
</feature>
<dbReference type="STRING" id="520767.ATZ99_00100"/>
<evidence type="ECO:0000256" key="7">
    <source>
        <dbReference type="SAM" id="Phobius"/>
    </source>
</evidence>
<feature type="transmembrane region" description="Helical" evidence="7">
    <location>
        <begin position="354"/>
        <end position="381"/>
    </location>
</feature>
<dbReference type="PANTHER" id="PTHR43124:SF3">
    <property type="entry name" value="CHLORAMPHENICOL EFFLUX PUMP RV0191"/>
    <property type="match status" value="1"/>
</dbReference>
<evidence type="ECO:0000313" key="9">
    <source>
        <dbReference type="EMBL" id="KYO69862.1"/>
    </source>
</evidence>
<keyword evidence="4 7" id="KW-0812">Transmembrane</keyword>
<accession>A0A162N4S7</accession>
<sequence length="424" mass="46326">MIKTEKAEGVGARYTEIKRNVYLIVSLAFIFTMFFNESGAIIIPYLVEKFKLSSVRAGLFSAVSMYVAAFASLPMGILVDYIGPKKTLTLSYTLITTGSLLFVIFKDSFTGLLFGRAILALGFSATVPGVIKLIALWESKERFAYVNSSITAIGRSGAMLATTPLALMLLRFGWGNSFVILTILSIVITFCVFNYIIDNPYEKVNNIEGKPVKVSNPLNGINLLVRNNQFWLFILFSIINMSTYSVLFLSWGGVFLKQVLKIDTVTAANILLTGTFCTLLGAFAAGYLATKYGPKIINILAHSLTIFFLVLLVLTLKNIPVFMLYIIYGGFSFTTSCVINCNTALSRILAGQKYIASAGGLNGLFTSVVGGGLMTQLWGYLINRGGGYNLNSFLLAINVQIILTIAGLAAILFIREEPIIKEVD</sequence>
<dbReference type="Gene3D" id="1.20.1250.20">
    <property type="entry name" value="MFS general substrate transporter like domains"/>
    <property type="match status" value="2"/>
</dbReference>
<dbReference type="RefSeq" id="WP_068747224.1">
    <property type="nucleotide sequence ID" value="NZ_LOHZ01000011.1"/>
</dbReference>
<keyword evidence="3" id="KW-1003">Cell membrane</keyword>